<evidence type="ECO:0000313" key="4">
    <source>
        <dbReference type="Proteomes" id="UP000523007"/>
    </source>
</evidence>
<feature type="domain" description="NAD-dependent epimerase/dehydratase" evidence="2">
    <location>
        <begin position="5"/>
        <end position="120"/>
    </location>
</feature>
<dbReference type="InterPro" id="IPR036291">
    <property type="entry name" value="NAD(P)-bd_dom_sf"/>
</dbReference>
<dbReference type="Proteomes" id="UP000523007">
    <property type="component" value="Unassembled WGS sequence"/>
</dbReference>
<protein>
    <submittedName>
        <fullName evidence="3">UDP-glucose 4-epimerase</fullName>
        <ecNumber evidence="3">5.1.3.2</ecNumber>
    </submittedName>
</protein>
<dbReference type="SUPFAM" id="SSF51735">
    <property type="entry name" value="NAD(P)-binding Rossmann-fold domains"/>
    <property type="match status" value="1"/>
</dbReference>
<name>A0A7W7RM89_9ACTN</name>
<evidence type="ECO:0000313" key="3">
    <source>
        <dbReference type="EMBL" id="MBB4934163.1"/>
    </source>
</evidence>
<keyword evidence="4" id="KW-1185">Reference proteome</keyword>
<proteinExistence type="predicted"/>
<sequence>MARVVLVTGVSQYLGARAVQSLQDDPDVDRVIGVDSEPPRLPIGAAEFVHTDVCGDEVDRVIRESGADTVLHLGLLPASGGPGGTEPAQESTLVGTMQVLAACQRSATVNRLVLRSSAAVDAREGAEVERYTRGLARRRPDLSIAVLRFANVIGPSMETPLTRYLGMRIVPKLRGYDPRMQFIHEEDGVEVLRRMALGSGSAYDGFFDVAAPGAMPLSACLRRVGRPGIPVPERGLRVLGGLGRRRGGRYSPERLRRLCYGRVLDTGQLERTLEWTPTYTSQQAFEAYVSGRTSARFERSGPPARVGPEARPLRAAVGR</sequence>
<dbReference type="PANTHER" id="PTHR43245">
    <property type="entry name" value="BIFUNCTIONAL POLYMYXIN RESISTANCE PROTEIN ARNA"/>
    <property type="match status" value="1"/>
</dbReference>
<dbReference type="InterPro" id="IPR001509">
    <property type="entry name" value="Epimerase_deHydtase"/>
</dbReference>
<comment type="caution">
    <text evidence="3">The sequence shown here is derived from an EMBL/GenBank/DDBJ whole genome shotgun (WGS) entry which is preliminary data.</text>
</comment>
<evidence type="ECO:0000256" key="1">
    <source>
        <dbReference type="SAM" id="MobiDB-lite"/>
    </source>
</evidence>
<dbReference type="GO" id="GO:0003978">
    <property type="term" value="F:UDP-glucose 4-epimerase activity"/>
    <property type="evidence" value="ECO:0007669"/>
    <property type="project" value="UniProtKB-EC"/>
</dbReference>
<dbReference type="PANTHER" id="PTHR43245:SF52">
    <property type="entry name" value="NAD-DEPENDENT EPIMERASE_DEHYDRATASE"/>
    <property type="match status" value="1"/>
</dbReference>
<organism evidence="3 4">
    <name type="scientific">Lipingzhangella halophila</name>
    <dbReference type="NCBI Taxonomy" id="1783352"/>
    <lineage>
        <taxon>Bacteria</taxon>
        <taxon>Bacillati</taxon>
        <taxon>Actinomycetota</taxon>
        <taxon>Actinomycetes</taxon>
        <taxon>Streptosporangiales</taxon>
        <taxon>Nocardiopsidaceae</taxon>
        <taxon>Lipingzhangella</taxon>
    </lineage>
</organism>
<dbReference type="Pfam" id="PF01370">
    <property type="entry name" value="Epimerase"/>
    <property type="match status" value="1"/>
</dbReference>
<dbReference type="EMBL" id="JACHJT010000001">
    <property type="protein sequence ID" value="MBB4934163.1"/>
    <property type="molecule type" value="Genomic_DNA"/>
</dbReference>
<reference evidence="3 4" key="1">
    <citation type="submission" date="2020-08" db="EMBL/GenBank/DDBJ databases">
        <title>Sequencing the genomes of 1000 actinobacteria strains.</title>
        <authorList>
            <person name="Klenk H.-P."/>
        </authorList>
    </citation>
    <scope>NUCLEOTIDE SEQUENCE [LARGE SCALE GENOMIC DNA]</scope>
    <source>
        <strain evidence="3 4">DSM 102030</strain>
    </source>
</reference>
<accession>A0A7W7RM89</accession>
<gene>
    <name evidence="3" type="ORF">F4561_004983</name>
</gene>
<dbReference type="RefSeq" id="WP_184582024.1">
    <property type="nucleotide sequence ID" value="NZ_JACHJT010000001.1"/>
</dbReference>
<dbReference type="EC" id="5.1.3.2" evidence="3"/>
<dbReference type="AlphaFoldDB" id="A0A7W7RM89"/>
<dbReference type="Gene3D" id="3.40.50.720">
    <property type="entry name" value="NAD(P)-binding Rossmann-like Domain"/>
    <property type="match status" value="1"/>
</dbReference>
<evidence type="ECO:0000259" key="2">
    <source>
        <dbReference type="Pfam" id="PF01370"/>
    </source>
</evidence>
<dbReference type="InterPro" id="IPR050177">
    <property type="entry name" value="Lipid_A_modif_metabolic_enz"/>
</dbReference>
<keyword evidence="3" id="KW-0413">Isomerase</keyword>
<feature type="region of interest" description="Disordered" evidence="1">
    <location>
        <begin position="296"/>
        <end position="319"/>
    </location>
</feature>